<sequence>MKNEFKDCYEVANTEQCSDIRNGRCTWLIVEGKRRANKKQMNILEENYGFNDQRKVDEVLNVYNELGLKEAFLESNQAAYGRVLAKIHQNAETISPSVFTYVLESLKLFDGREIL</sequence>
<evidence type="ECO:0000256" key="1">
    <source>
        <dbReference type="ARBA" id="ARBA00001946"/>
    </source>
</evidence>
<dbReference type="PANTHER" id="PTHR11525:SF0">
    <property type="entry name" value="FARNESYL PYROPHOSPHATE SYNTHASE"/>
    <property type="match status" value="1"/>
</dbReference>
<organism evidence="6 7">
    <name type="scientific">Megalurothrips usitatus</name>
    <name type="common">bean blossom thrips</name>
    <dbReference type="NCBI Taxonomy" id="439358"/>
    <lineage>
        <taxon>Eukaryota</taxon>
        <taxon>Metazoa</taxon>
        <taxon>Ecdysozoa</taxon>
        <taxon>Arthropoda</taxon>
        <taxon>Hexapoda</taxon>
        <taxon>Insecta</taxon>
        <taxon>Pterygota</taxon>
        <taxon>Neoptera</taxon>
        <taxon>Paraneoptera</taxon>
        <taxon>Thysanoptera</taxon>
        <taxon>Terebrantia</taxon>
        <taxon>Thripoidea</taxon>
        <taxon>Thripidae</taxon>
        <taxon>Megalurothrips</taxon>
    </lineage>
</organism>
<dbReference type="InterPro" id="IPR039702">
    <property type="entry name" value="FPS1-like"/>
</dbReference>
<evidence type="ECO:0000256" key="5">
    <source>
        <dbReference type="ARBA" id="ARBA00033740"/>
    </source>
</evidence>
<proteinExistence type="predicted"/>
<dbReference type="InterPro" id="IPR008949">
    <property type="entry name" value="Isoprenoid_synthase_dom_sf"/>
</dbReference>
<dbReference type="Gene3D" id="1.10.600.10">
    <property type="entry name" value="Farnesyl Diphosphate Synthase"/>
    <property type="match status" value="1"/>
</dbReference>
<dbReference type="GO" id="GO:0004161">
    <property type="term" value="F:dimethylallyltranstransferase activity"/>
    <property type="evidence" value="ECO:0007669"/>
    <property type="project" value="TreeGrafter"/>
</dbReference>
<dbReference type="Proteomes" id="UP001075354">
    <property type="component" value="Chromosome 2"/>
</dbReference>
<protein>
    <submittedName>
        <fullName evidence="6">Uncharacterized protein</fullName>
    </submittedName>
</protein>
<reference evidence="6" key="1">
    <citation type="submission" date="2022-12" db="EMBL/GenBank/DDBJ databases">
        <title>Chromosome-level genome assembly of the bean flower thrips Megalurothrips usitatus.</title>
        <authorList>
            <person name="Ma L."/>
            <person name="Liu Q."/>
            <person name="Li H."/>
            <person name="Cai W."/>
        </authorList>
    </citation>
    <scope>NUCLEOTIDE SEQUENCE</scope>
    <source>
        <strain evidence="6">Cailab_2022a</strain>
    </source>
</reference>
<keyword evidence="4" id="KW-0460">Magnesium</keyword>
<dbReference type="GO" id="GO:0046872">
    <property type="term" value="F:metal ion binding"/>
    <property type="evidence" value="ECO:0007669"/>
    <property type="project" value="UniProtKB-KW"/>
</dbReference>
<evidence type="ECO:0000256" key="4">
    <source>
        <dbReference type="ARBA" id="ARBA00022842"/>
    </source>
</evidence>
<evidence type="ECO:0000313" key="6">
    <source>
        <dbReference type="EMBL" id="KAJ1530273.1"/>
    </source>
</evidence>
<dbReference type="GO" id="GO:0042811">
    <property type="term" value="P:pheromone biosynthetic process"/>
    <property type="evidence" value="ECO:0007669"/>
    <property type="project" value="UniProtKB-ARBA"/>
</dbReference>
<dbReference type="Pfam" id="PF00348">
    <property type="entry name" value="polyprenyl_synt"/>
    <property type="match status" value="1"/>
</dbReference>
<dbReference type="PANTHER" id="PTHR11525">
    <property type="entry name" value="FARNESYL-PYROPHOSPHATE SYNTHETASE"/>
    <property type="match status" value="1"/>
</dbReference>
<dbReference type="GO" id="GO:0005737">
    <property type="term" value="C:cytoplasm"/>
    <property type="evidence" value="ECO:0007669"/>
    <property type="project" value="TreeGrafter"/>
</dbReference>
<name>A0AAV7XUP1_9NEOP</name>
<evidence type="ECO:0000256" key="3">
    <source>
        <dbReference type="ARBA" id="ARBA00022723"/>
    </source>
</evidence>
<dbReference type="GO" id="GO:0004337">
    <property type="term" value="F:(2E,6E)-farnesyl diphosphate synthase activity"/>
    <property type="evidence" value="ECO:0007669"/>
    <property type="project" value="TreeGrafter"/>
</dbReference>
<comment type="pathway">
    <text evidence="5">Pheromone biosynthesis.</text>
</comment>
<comment type="cofactor">
    <cofactor evidence="1">
        <name>Mg(2+)</name>
        <dbReference type="ChEBI" id="CHEBI:18420"/>
    </cofactor>
</comment>
<keyword evidence="7" id="KW-1185">Reference proteome</keyword>
<dbReference type="EMBL" id="JAPTSV010000002">
    <property type="protein sequence ID" value="KAJ1530273.1"/>
    <property type="molecule type" value="Genomic_DNA"/>
</dbReference>
<evidence type="ECO:0000256" key="2">
    <source>
        <dbReference type="ARBA" id="ARBA00022679"/>
    </source>
</evidence>
<dbReference type="SUPFAM" id="SSF48576">
    <property type="entry name" value="Terpenoid synthases"/>
    <property type="match status" value="1"/>
</dbReference>
<keyword evidence="3" id="KW-0479">Metal-binding</keyword>
<dbReference type="GO" id="GO:0045337">
    <property type="term" value="P:farnesyl diphosphate biosynthetic process"/>
    <property type="evidence" value="ECO:0007669"/>
    <property type="project" value="TreeGrafter"/>
</dbReference>
<accession>A0AAV7XUP1</accession>
<dbReference type="InterPro" id="IPR000092">
    <property type="entry name" value="Polyprenyl_synt"/>
</dbReference>
<evidence type="ECO:0000313" key="7">
    <source>
        <dbReference type="Proteomes" id="UP001075354"/>
    </source>
</evidence>
<gene>
    <name evidence="6" type="ORF">ONE63_005195</name>
</gene>
<dbReference type="AlphaFoldDB" id="A0AAV7XUP1"/>
<comment type="caution">
    <text evidence="6">The sequence shown here is derived from an EMBL/GenBank/DDBJ whole genome shotgun (WGS) entry which is preliminary data.</text>
</comment>
<keyword evidence="2" id="KW-0808">Transferase</keyword>